<evidence type="ECO:0000313" key="1">
    <source>
        <dbReference type="EMBL" id="GAA2153442.1"/>
    </source>
</evidence>
<sequence>MPPLCGLLSVTQMNHLVPQASVIGTPTTDPDDYFDPETHPGTEACEWNEHSYISFGHGATIRTRPVKAGQAKDPMGPAHEDFDRLRQAAAVAGPQNSRSAPSPLTGVSDEAFVYDQTTGEAEFRQYDAIVVLRTRNLLTEVRYRWAKKGVSPPEGITGLRQGAIQISQWIAAALLAGRPVTS</sequence>
<protein>
    <submittedName>
        <fullName evidence="1">Uncharacterized protein</fullName>
    </submittedName>
</protein>
<evidence type="ECO:0000313" key="2">
    <source>
        <dbReference type="Proteomes" id="UP001501020"/>
    </source>
</evidence>
<reference evidence="1 2" key="1">
    <citation type="journal article" date="2019" name="Int. J. Syst. Evol. Microbiol.">
        <title>The Global Catalogue of Microorganisms (GCM) 10K type strain sequencing project: providing services to taxonomists for standard genome sequencing and annotation.</title>
        <authorList>
            <consortium name="The Broad Institute Genomics Platform"/>
            <consortium name="The Broad Institute Genome Sequencing Center for Infectious Disease"/>
            <person name="Wu L."/>
            <person name="Ma J."/>
        </authorList>
    </citation>
    <scope>NUCLEOTIDE SEQUENCE [LARGE SCALE GENOMIC DNA]</scope>
    <source>
        <strain evidence="1 2">JCM 13850</strain>
    </source>
</reference>
<organism evidence="1 2">
    <name type="scientific">Actinomadura napierensis</name>
    <dbReference type="NCBI Taxonomy" id="267854"/>
    <lineage>
        <taxon>Bacteria</taxon>
        <taxon>Bacillati</taxon>
        <taxon>Actinomycetota</taxon>
        <taxon>Actinomycetes</taxon>
        <taxon>Streptosporangiales</taxon>
        <taxon>Thermomonosporaceae</taxon>
        <taxon>Actinomadura</taxon>
    </lineage>
</organism>
<comment type="caution">
    <text evidence="1">The sequence shown here is derived from an EMBL/GenBank/DDBJ whole genome shotgun (WGS) entry which is preliminary data.</text>
</comment>
<name>A0ABN3A404_9ACTN</name>
<proteinExistence type="predicted"/>
<dbReference type="EMBL" id="BAAAMR010000062">
    <property type="protein sequence ID" value="GAA2153442.1"/>
    <property type="molecule type" value="Genomic_DNA"/>
</dbReference>
<gene>
    <name evidence="1" type="ORF">GCM10009727_59870</name>
</gene>
<accession>A0ABN3A404</accession>
<keyword evidence="2" id="KW-1185">Reference proteome</keyword>
<dbReference type="Proteomes" id="UP001501020">
    <property type="component" value="Unassembled WGS sequence"/>
</dbReference>